<evidence type="ECO:0000256" key="1">
    <source>
        <dbReference type="SAM" id="Phobius"/>
    </source>
</evidence>
<dbReference type="Proteomes" id="UP000030520">
    <property type="component" value="Unassembled WGS sequence"/>
</dbReference>
<evidence type="ECO:0000313" key="2">
    <source>
        <dbReference type="EMBL" id="KHA58652.1"/>
    </source>
</evidence>
<gene>
    <name evidence="2" type="ORF">NL53_20735</name>
</gene>
<dbReference type="EMBL" id="JRWM01000082">
    <property type="protein sequence ID" value="KHA58652.1"/>
    <property type="molecule type" value="Genomic_DNA"/>
</dbReference>
<accession>A0ABR4Y578</accession>
<protein>
    <submittedName>
        <fullName evidence="2">Uncharacterized protein</fullName>
    </submittedName>
</protein>
<keyword evidence="1" id="KW-0812">Transmembrane</keyword>
<dbReference type="RefSeq" id="WP_038218099.1">
    <property type="nucleotide sequence ID" value="NZ_JRWM01000082.1"/>
</dbReference>
<organism evidence="2 3">
    <name type="scientific">Vibrio variabilis</name>
    <dbReference type="NCBI Taxonomy" id="990271"/>
    <lineage>
        <taxon>Bacteria</taxon>
        <taxon>Pseudomonadati</taxon>
        <taxon>Pseudomonadota</taxon>
        <taxon>Gammaproteobacteria</taxon>
        <taxon>Vibrionales</taxon>
        <taxon>Vibrionaceae</taxon>
        <taxon>Vibrio</taxon>
    </lineage>
</organism>
<keyword evidence="3" id="KW-1185">Reference proteome</keyword>
<feature type="transmembrane region" description="Helical" evidence="1">
    <location>
        <begin position="6"/>
        <end position="27"/>
    </location>
</feature>
<keyword evidence="1" id="KW-0472">Membrane</keyword>
<proteinExistence type="predicted"/>
<comment type="caution">
    <text evidence="2">The sequence shown here is derived from an EMBL/GenBank/DDBJ whole genome shotgun (WGS) entry which is preliminary data.</text>
</comment>
<reference evidence="2 3" key="1">
    <citation type="submission" date="2014-10" db="EMBL/GenBank/DDBJ databases">
        <title>Genome sequencing of Vibrio variabilis T01.</title>
        <authorList>
            <person name="Chan K.-G."/>
            <person name="Mohamad N.I."/>
        </authorList>
    </citation>
    <scope>NUCLEOTIDE SEQUENCE [LARGE SCALE GENOMIC DNA]</scope>
    <source>
        <strain evidence="2 3">T01</strain>
    </source>
</reference>
<feature type="transmembrane region" description="Helical" evidence="1">
    <location>
        <begin position="157"/>
        <end position="176"/>
    </location>
</feature>
<sequence>MDISNYITPLAGLVGIMVSITTLLITFQKLKSIRGEQAKELHSKYSTIKGLASDLDNNYPEILILLNGITRAELTKGEIEWFLNEPGAFLKLEHYGRINGRYCTVDLDLNEFSLTEIVSTRKKRMIEKLRIVSVGFGLLAFLSLVWGVIIYQVNDAATVYLALTFWLIYFVVILWGTNMLWGTINKAVNLQGKPLKNS</sequence>
<evidence type="ECO:0000313" key="3">
    <source>
        <dbReference type="Proteomes" id="UP000030520"/>
    </source>
</evidence>
<feature type="transmembrane region" description="Helical" evidence="1">
    <location>
        <begin position="131"/>
        <end position="151"/>
    </location>
</feature>
<keyword evidence="1" id="KW-1133">Transmembrane helix</keyword>
<name>A0ABR4Y578_9VIBR</name>